<dbReference type="PANTHER" id="PTHR33444">
    <property type="entry name" value="SI:DKEY-19B23.12-RELATED"/>
    <property type="match status" value="1"/>
</dbReference>
<dbReference type="InterPro" id="IPR040350">
    <property type="entry name" value="TMEM272"/>
</dbReference>
<keyword evidence="1" id="KW-1133">Transmembrane helix</keyword>
<accession>A0A3Q1FF58</accession>
<reference evidence="2" key="1">
    <citation type="submission" date="2025-08" db="UniProtKB">
        <authorList>
            <consortium name="Ensembl"/>
        </authorList>
    </citation>
    <scope>IDENTIFICATION</scope>
</reference>
<feature type="transmembrane region" description="Helical" evidence="1">
    <location>
        <begin position="113"/>
        <end position="136"/>
    </location>
</feature>
<keyword evidence="3" id="KW-1185">Reference proteome</keyword>
<dbReference type="Ensembl" id="ENSAPOT00000007948.1">
    <property type="protein sequence ID" value="ENSAPOP00000005675.1"/>
    <property type="gene ID" value="ENSAPOG00000007399.1"/>
</dbReference>
<keyword evidence="1" id="KW-0812">Transmembrane</keyword>
<evidence type="ECO:0000313" key="2">
    <source>
        <dbReference type="Ensembl" id="ENSAPOP00000005675.1"/>
    </source>
</evidence>
<feature type="transmembrane region" description="Helical" evidence="1">
    <location>
        <begin position="197"/>
        <end position="228"/>
    </location>
</feature>
<evidence type="ECO:0000313" key="3">
    <source>
        <dbReference type="Proteomes" id="UP000257200"/>
    </source>
</evidence>
<name>A0A3Q1FF58_9TELE</name>
<proteinExistence type="predicted"/>
<dbReference type="STRING" id="80966.ENSAPOP00000005675"/>
<dbReference type="PANTHER" id="PTHR33444:SF2">
    <property type="entry name" value="MARVEL DOMAIN-CONTAINING PROTEIN"/>
    <property type="match status" value="1"/>
</dbReference>
<keyword evidence="1" id="KW-0472">Membrane</keyword>
<sequence length="237" mass="27007">MSQSCTLYVIPCIGKYIMQACKHFLFFLQHVQSCFFAPCPLLRLQLVSPLTKMNASRFPFKFLSNAVVLLSCEMIRCLHFSESVDKIKKLVILSPMCPPGAVHLEDCPRQPYIPIYLIVVGVFGLVLSLLSCLPCAKKPEDGTTNPLNRICTAWNSLTSCFLFCWFITGNVWIYSIYQPNYNKNTTHVEPYCDKTLYLFAFWTTTLVYILLCLFLFGGCCVLFCFFLCGRADPDDNV</sequence>
<dbReference type="InParanoid" id="A0A3Q1FF58"/>
<dbReference type="Proteomes" id="UP000257200">
    <property type="component" value="Unplaced"/>
</dbReference>
<reference evidence="2" key="2">
    <citation type="submission" date="2025-09" db="UniProtKB">
        <authorList>
            <consortium name="Ensembl"/>
        </authorList>
    </citation>
    <scope>IDENTIFICATION</scope>
</reference>
<dbReference type="GeneTree" id="ENSGT00940000165960"/>
<protein>
    <submittedName>
        <fullName evidence="2">Uncharacterized protein</fullName>
    </submittedName>
</protein>
<dbReference type="AlphaFoldDB" id="A0A3Q1FF58"/>
<evidence type="ECO:0000256" key="1">
    <source>
        <dbReference type="SAM" id="Phobius"/>
    </source>
</evidence>
<feature type="transmembrane region" description="Helical" evidence="1">
    <location>
        <begin position="157"/>
        <end position="177"/>
    </location>
</feature>
<organism evidence="2 3">
    <name type="scientific">Acanthochromis polyacanthus</name>
    <name type="common">spiny chromis</name>
    <dbReference type="NCBI Taxonomy" id="80966"/>
    <lineage>
        <taxon>Eukaryota</taxon>
        <taxon>Metazoa</taxon>
        <taxon>Chordata</taxon>
        <taxon>Craniata</taxon>
        <taxon>Vertebrata</taxon>
        <taxon>Euteleostomi</taxon>
        <taxon>Actinopterygii</taxon>
        <taxon>Neopterygii</taxon>
        <taxon>Teleostei</taxon>
        <taxon>Neoteleostei</taxon>
        <taxon>Acanthomorphata</taxon>
        <taxon>Ovalentaria</taxon>
        <taxon>Pomacentridae</taxon>
        <taxon>Acanthochromis</taxon>
    </lineage>
</organism>